<evidence type="ECO:0000313" key="6">
    <source>
        <dbReference type="EMBL" id="CEM15373.1"/>
    </source>
</evidence>
<keyword evidence="2" id="KW-0808">Transferase</keyword>
<dbReference type="SUPFAM" id="SSF110857">
    <property type="entry name" value="Gamma-glutamyl cyclotransferase-like"/>
    <property type="match status" value="1"/>
</dbReference>
<proteinExistence type="inferred from homology"/>
<sequence>MASAPIFVYGSLMADEVLTTLLSRIPESRAASVRGFQRLFVKGQTFPAIMRADASTPATTAAPPIVRGRLLLDVTDVERQILDAFEDDGYEVEEVMVEYDDGAFDWRAVDETQPADSEGSSSDAVAASSPHQHQHQHQQHHMLAVAYVWPQQLAHQLDDVRWSYRQFRQMHLERFVRMAGDWRKQLQL</sequence>
<dbReference type="InterPro" id="IPR045038">
    <property type="entry name" value="AIG2-like"/>
</dbReference>
<dbReference type="Proteomes" id="UP000041254">
    <property type="component" value="Unassembled WGS sequence"/>
</dbReference>
<evidence type="ECO:0000259" key="5">
    <source>
        <dbReference type="Pfam" id="PF06094"/>
    </source>
</evidence>
<evidence type="ECO:0000313" key="7">
    <source>
        <dbReference type="Proteomes" id="UP000041254"/>
    </source>
</evidence>
<dbReference type="Pfam" id="PF06094">
    <property type="entry name" value="GGACT"/>
    <property type="match status" value="1"/>
</dbReference>
<feature type="compositionally biased region" description="Polar residues" evidence="4">
    <location>
        <begin position="114"/>
        <end position="123"/>
    </location>
</feature>
<dbReference type="EMBL" id="CDMY01000466">
    <property type="protein sequence ID" value="CEM15373.1"/>
    <property type="molecule type" value="Genomic_DNA"/>
</dbReference>
<evidence type="ECO:0000256" key="3">
    <source>
        <dbReference type="ARBA" id="ARBA00030602"/>
    </source>
</evidence>
<feature type="domain" description="Gamma-glutamylcyclotransferase AIG2-like" evidence="5">
    <location>
        <begin position="6"/>
        <end position="102"/>
    </location>
</feature>
<dbReference type="InParanoid" id="A0A0G4FMJ5"/>
<dbReference type="Gene3D" id="3.10.490.10">
    <property type="entry name" value="Gamma-glutamyl cyclotransferase-like"/>
    <property type="match status" value="1"/>
</dbReference>
<reference evidence="6 7" key="1">
    <citation type="submission" date="2014-11" db="EMBL/GenBank/DDBJ databases">
        <authorList>
            <person name="Zhu J."/>
            <person name="Qi W."/>
            <person name="Song R."/>
        </authorList>
    </citation>
    <scope>NUCLEOTIDE SEQUENCE [LARGE SCALE GENOMIC DNA]</scope>
</reference>
<gene>
    <name evidence="6" type="ORF">Vbra_15744</name>
</gene>
<dbReference type="CDD" id="cd06661">
    <property type="entry name" value="GGCT_like"/>
    <property type="match status" value="1"/>
</dbReference>
<feature type="region of interest" description="Disordered" evidence="4">
    <location>
        <begin position="112"/>
        <end position="137"/>
    </location>
</feature>
<dbReference type="OrthoDB" id="1044435at2759"/>
<dbReference type="PANTHER" id="PTHR31544:SF2">
    <property type="entry name" value="AIG2-LIKE PROTEIN D"/>
    <property type="match status" value="1"/>
</dbReference>
<comment type="similarity">
    <text evidence="1">Belongs to the gamma-glutamylcyclotransferase family.</text>
</comment>
<protein>
    <recommendedName>
        <fullName evidence="3">Putative gamma-glutamylcyclotransferase</fullName>
    </recommendedName>
</protein>
<dbReference type="VEuPathDB" id="CryptoDB:Vbra_15744"/>
<dbReference type="GO" id="GO:0016740">
    <property type="term" value="F:transferase activity"/>
    <property type="evidence" value="ECO:0007669"/>
    <property type="project" value="UniProtKB-KW"/>
</dbReference>
<evidence type="ECO:0000256" key="4">
    <source>
        <dbReference type="SAM" id="MobiDB-lite"/>
    </source>
</evidence>
<dbReference type="PANTHER" id="PTHR31544">
    <property type="entry name" value="AIG2-LIKE PROTEIN D"/>
    <property type="match status" value="1"/>
</dbReference>
<dbReference type="InterPro" id="IPR036568">
    <property type="entry name" value="GGCT-like_sf"/>
</dbReference>
<accession>A0A0G4FMJ5</accession>
<keyword evidence="7" id="KW-1185">Reference proteome</keyword>
<evidence type="ECO:0000256" key="1">
    <source>
        <dbReference type="ARBA" id="ARBA00008861"/>
    </source>
</evidence>
<dbReference type="AlphaFoldDB" id="A0A0G4FMJ5"/>
<organism evidence="6 7">
    <name type="scientific">Vitrella brassicaformis (strain CCMP3155)</name>
    <dbReference type="NCBI Taxonomy" id="1169540"/>
    <lineage>
        <taxon>Eukaryota</taxon>
        <taxon>Sar</taxon>
        <taxon>Alveolata</taxon>
        <taxon>Colpodellida</taxon>
        <taxon>Vitrellaceae</taxon>
        <taxon>Vitrella</taxon>
    </lineage>
</organism>
<name>A0A0G4FMJ5_VITBC</name>
<dbReference type="InterPro" id="IPR009288">
    <property type="entry name" value="AIG2-like_dom"/>
</dbReference>
<evidence type="ECO:0000256" key="2">
    <source>
        <dbReference type="ARBA" id="ARBA00022679"/>
    </source>
</evidence>
<dbReference type="InterPro" id="IPR013024">
    <property type="entry name" value="GGCT-like"/>
</dbReference>